<organism evidence="1 2">
    <name type="scientific">Pseudomonas lactucae</name>
    <dbReference type="NCBI Taxonomy" id="2813360"/>
    <lineage>
        <taxon>Bacteria</taxon>
        <taxon>Pseudomonadati</taxon>
        <taxon>Pseudomonadota</taxon>
        <taxon>Gammaproteobacteria</taxon>
        <taxon>Pseudomonadales</taxon>
        <taxon>Pseudomonadaceae</taxon>
        <taxon>Pseudomonas</taxon>
    </lineage>
</organism>
<gene>
    <name evidence="1" type="ORF">JWR99_01255</name>
</gene>
<evidence type="ECO:0000313" key="2">
    <source>
        <dbReference type="Proteomes" id="UP001154860"/>
    </source>
</evidence>
<dbReference type="AlphaFoldDB" id="A0A9X0Y6I7"/>
<dbReference type="RefSeq" id="WP_205490291.1">
    <property type="nucleotide sequence ID" value="NZ_JAFHKI010000066.1"/>
</dbReference>
<dbReference type="Proteomes" id="UP001154860">
    <property type="component" value="Unassembled WGS sequence"/>
</dbReference>
<keyword evidence="2" id="KW-1185">Reference proteome</keyword>
<comment type="caution">
    <text evidence="1">The sequence shown here is derived from an EMBL/GenBank/DDBJ whole genome shotgun (WGS) entry which is preliminary data.</text>
</comment>
<name>A0A9X0Y6I7_9PSED</name>
<evidence type="ECO:0000313" key="1">
    <source>
        <dbReference type="EMBL" id="MBN2974688.1"/>
    </source>
</evidence>
<proteinExistence type="predicted"/>
<reference evidence="1 2" key="2">
    <citation type="journal article" date="2023" name="Plant Pathol.">
        <title>Dismantling and reorganizing Pseudomonas marginalis sensu#lato.</title>
        <authorList>
            <person name="Sawada H."/>
            <person name="Fujikawa T."/>
            <person name="Satou M."/>
        </authorList>
    </citation>
    <scope>NUCLEOTIDE SEQUENCE [LARGE SCALE GENOMIC DNA]</scope>
    <source>
        <strain evidence="1 2">MAFF 301381</strain>
    </source>
</reference>
<reference evidence="1 2" key="1">
    <citation type="journal article" date="2021" name="Int. J. Syst. Evol. Microbiol.">
        <title>Pseudomonas lactucae sp. nov., a pathogen causing bacterial rot of lettuce in Japan.</title>
        <authorList>
            <person name="Sawada H."/>
            <person name="Fujikawa T."/>
            <person name="Satou M."/>
        </authorList>
    </citation>
    <scope>NUCLEOTIDE SEQUENCE [LARGE SCALE GENOMIC DNA]</scope>
    <source>
        <strain evidence="1 2">MAFF 301381</strain>
    </source>
</reference>
<protein>
    <submittedName>
        <fullName evidence="1">Uncharacterized protein</fullName>
    </submittedName>
</protein>
<accession>A0A9X0Y6I7</accession>
<sequence length="180" mass="19751">MQAACLSFDLYDFMEDQVSTLSSATTKPVDAFFYVDNTDPSILSESSLPLGVYSDSTMTLGNYIFTEGEIVSAQAKSVNISVEGWQLALAALAILGGSYYFAWDSHKSLLTELGGMRTDMRADRTSFDDDLKKLIAELKAEREADRQQANVNSEAVTAQLMKIYEAQGSTAEAIKTLQKK</sequence>
<dbReference type="EMBL" id="JAFHKJ010000008">
    <property type="protein sequence ID" value="MBN2974688.1"/>
    <property type="molecule type" value="Genomic_DNA"/>
</dbReference>